<organism evidence="3 4">
    <name type="scientific">Rubellimicrobium roseum</name>
    <dbReference type="NCBI Taxonomy" id="687525"/>
    <lineage>
        <taxon>Bacteria</taxon>
        <taxon>Pseudomonadati</taxon>
        <taxon>Pseudomonadota</taxon>
        <taxon>Alphaproteobacteria</taxon>
        <taxon>Rhodobacterales</taxon>
        <taxon>Roseobacteraceae</taxon>
        <taxon>Rubellimicrobium</taxon>
    </lineage>
</organism>
<feature type="region of interest" description="Disordered" evidence="1">
    <location>
        <begin position="167"/>
        <end position="194"/>
    </location>
</feature>
<dbReference type="AlphaFoldDB" id="A0A5C4NLE9"/>
<reference evidence="3 4" key="1">
    <citation type="submission" date="2019-06" db="EMBL/GenBank/DDBJ databases">
        <authorList>
            <person name="Jiang L."/>
        </authorList>
    </citation>
    <scope>NUCLEOTIDE SEQUENCE [LARGE SCALE GENOMIC DNA]</scope>
    <source>
        <strain evidence="3 4">YIM 48858</strain>
    </source>
</reference>
<dbReference type="Gene3D" id="3.40.50.1010">
    <property type="entry name" value="5'-nuclease"/>
    <property type="match status" value="1"/>
</dbReference>
<dbReference type="PANTHER" id="PTHR35811">
    <property type="entry name" value="SLR1870 PROTEIN"/>
    <property type="match status" value="1"/>
</dbReference>
<dbReference type="InterPro" id="IPR021139">
    <property type="entry name" value="NYN"/>
</dbReference>
<dbReference type="EMBL" id="VDFV01000001">
    <property type="protein sequence ID" value="TNC74715.1"/>
    <property type="molecule type" value="Genomic_DNA"/>
</dbReference>
<feature type="domain" description="NYN" evidence="2">
    <location>
        <begin position="36"/>
        <end position="161"/>
    </location>
</feature>
<name>A0A5C4NLE9_9RHOB</name>
<gene>
    <name evidence="3" type="ORF">FHG71_00830</name>
</gene>
<sequence length="254" mass="26196">MAAATATIHPAGRDRTGAAVEQQAIAAARPPLTEARVALLVDGDNIAADWAGQLLVRAARLGSVLVKRVYCDVGHTRNWEASAGFGLRVARIGPNAADMLLTIDAVELAHRGDLSAFVLASSDGGFAPLARYLVERGTTVLGLGGATAPPDWRKSCSRFEVLQRGAAKPTPLTTNATSATPHAAAASRPAPVVPVPNDPGAGLVADMPRFSDTDARLRALIAKEGRDGGLAIQQIGPRLNALHKLTLTSIGASG</sequence>
<dbReference type="CDD" id="cd11297">
    <property type="entry name" value="PIN_LabA-like_N_1"/>
    <property type="match status" value="1"/>
</dbReference>
<proteinExistence type="predicted"/>
<evidence type="ECO:0000256" key="1">
    <source>
        <dbReference type="SAM" id="MobiDB-lite"/>
    </source>
</evidence>
<dbReference type="Proteomes" id="UP000305709">
    <property type="component" value="Unassembled WGS sequence"/>
</dbReference>
<evidence type="ECO:0000313" key="4">
    <source>
        <dbReference type="Proteomes" id="UP000305709"/>
    </source>
</evidence>
<feature type="compositionally biased region" description="Low complexity" evidence="1">
    <location>
        <begin position="176"/>
        <end position="190"/>
    </location>
</feature>
<protein>
    <submittedName>
        <fullName evidence="3">NYN domain-containing protein</fullName>
    </submittedName>
</protein>
<dbReference type="OrthoDB" id="9783963at2"/>
<evidence type="ECO:0000259" key="2">
    <source>
        <dbReference type="Pfam" id="PF01936"/>
    </source>
</evidence>
<comment type="caution">
    <text evidence="3">The sequence shown here is derived from an EMBL/GenBank/DDBJ whole genome shotgun (WGS) entry which is preliminary data.</text>
</comment>
<dbReference type="Pfam" id="PF01936">
    <property type="entry name" value="NYN"/>
    <property type="match status" value="1"/>
</dbReference>
<keyword evidence="4" id="KW-1185">Reference proteome</keyword>
<evidence type="ECO:0000313" key="3">
    <source>
        <dbReference type="EMBL" id="TNC74715.1"/>
    </source>
</evidence>
<accession>A0A5C4NLE9</accession>
<dbReference type="PANTHER" id="PTHR35811:SF1">
    <property type="entry name" value="HTH OST-TYPE DOMAIN-CONTAINING PROTEIN"/>
    <property type="match status" value="1"/>
</dbReference>
<dbReference type="GO" id="GO:0004540">
    <property type="term" value="F:RNA nuclease activity"/>
    <property type="evidence" value="ECO:0007669"/>
    <property type="project" value="InterPro"/>
</dbReference>